<dbReference type="SMART" id="SM00487">
    <property type="entry name" value="DEXDc"/>
    <property type="match status" value="1"/>
</dbReference>
<organism evidence="3">
    <name type="scientific">Bacillus anthracis</name>
    <name type="common">anthrax bacterium</name>
    <dbReference type="NCBI Taxonomy" id="1392"/>
    <lineage>
        <taxon>Bacteria</taxon>
        <taxon>Bacillati</taxon>
        <taxon>Bacillota</taxon>
        <taxon>Bacilli</taxon>
        <taxon>Bacillales</taxon>
        <taxon>Bacillaceae</taxon>
        <taxon>Bacillus</taxon>
        <taxon>Bacillus cereus group</taxon>
    </lineage>
</organism>
<dbReference type="InterPro" id="IPR001650">
    <property type="entry name" value="Helicase_C-like"/>
</dbReference>
<dbReference type="PANTHER" id="PTHR47396">
    <property type="entry name" value="TYPE I RESTRICTION ENZYME ECOKI R PROTEIN"/>
    <property type="match status" value="1"/>
</dbReference>
<evidence type="ECO:0000259" key="2">
    <source>
        <dbReference type="PROSITE" id="PS51194"/>
    </source>
</evidence>
<dbReference type="GO" id="GO:0005524">
    <property type="term" value="F:ATP binding"/>
    <property type="evidence" value="ECO:0007669"/>
    <property type="project" value="InterPro"/>
</dbReference>
<dbReference type="Pfam" id="PF00271">
    <property type="entry name" value="Helicase_C"/>
    <property type="match status" value="1"/>
</dbReference>
<dbReference type="GO" id="GO:0003677">
    <property type="term" value="F:DNA binding"/>
    <property type="evidence" value="ECO:0007669"/>
    <property type="project" value="InterPro"/>
</dbReference>
<dbReference type="InterPro" id="IPR027417">
    <property type="entry name" value="P-loop_NTPase"/>
</dbReference>
<dbReference type="PROSITE" id="PS51192">
    <property type="entry name" value="HELICASE_ATP_BIND_1"/>
    <property type="match status" value="1"/>
</dbReference>
<dbReference type="InterPro" id="IPR050742">
    <property type="entry name" value="Helicase_Restrict-Modif_Enz"/>
</dbReference>
<dbReference type="GO" id="GO:0016787">
    <property type="term" value="F:hydrolase activity"/>
    <property type="evidence" value="ECO:0007669"/>
    <property type="project" value="InterPro"/>
</dbReference>
<evidence type="ECO:0000259" key="1">
    <source>
        <dbReference type="PROSITE" id="PS51192"/>
    </source>
</evidence>
<dbReference type="InterPro" id="IPR006935">
    <property type="entry name" value="Helicase/UvrB_N"/>
</dbReference>
<feature type="domain" description="Helicase ATP-binding" evidence="1">
    <location>
        <begin position="35"/>
        <end position="207"/>
    </location>
</feature>
<dbReference type="SUPFAM" id="SSF52540">
    <property type="entry name" value="P-loop containing nucleoside triphosphate hydrolases"/>
    <property type="match status" value="1"/>
</dbReference>
<sequence length="624" mass="71892">MDKNYFTVTPTNILQNESLREPQILAYAEIYEHFVVKNKTNKHAIVILPTGSGKTGLISLLPYNIANGRVLIIAPQLTILNTIENSLDSGNASNFWIDKGIIDDPLQLPVVVKYEGRDTRREHMEQANIVIANIQKLQSRNEMALLNQYESDFFDMIIIDEAHHSEAVTWIENLNHFSEAKVVKLTATAYRTDQKQLVGELVYKYKLSQAMSNGYVKSLEKFNYIPEQLYFTLDDDDTKKYTHQEILDMNLKSEEWVARSVAFSDECKQSVVRRSIEILENKREGTDVPHKIIAAASNIKEAERIAELYNEEGYRAIAVHNELKPEQKEKAFSDIENHRVDVIVNVSMMGEGYDHKYLSVAAIFRAFKSPLPYEQFIGRILRAIPKSEVKKAEDNIGSVVAHELLFLDQLWEYYKTQLQESNFIDELTDRELPDSPNPSDRSDTKVIEVDFGQVNETGVGNMEHSIYMETDYIIQAQKERQERQAKIIELSKLLDITNDEASDILNRQKSNSSELKRPDVILKHRKKTTDTNIRQVIVPELLLSAGVEISGTELKELPIFKGKYQWIPNRIKDNGGMLATYFNSFLKNSIGYKREDWSNEDYERAGELLEQQAEYLKDFLERTE</sequence>
<accession>A0A640MN10</accession>
<gene>
    <name evidence="3" type="ORF">QuyetLC_24780</name>
</gene>
<dbReference type="EMBL" id="BLEY01000024">
    <property type="protein sequence ID" value="GEU13530.1"/>
    <property type="molecule type" value="Genomic_DNA"/>
</dbReference>
<dbReference type="InterPro" id="IPR014001">
    <property type="entry name" value="Helicase_ATP-bd"/>
</dbReference>
<protein>
    <recommendedName>
        <fullName evidence="4">Restriction endonuclease subunit R</fullName>
    </recommendedName>
</protein>
<dbReference type="SMART" id="SM00490">
    <property type="entry name" value="HELICc"/>
    <property type="match status" value="1"/>
</dbReference>
<dbReference type="PANTHER" id="PTHR47396:SF1">
    <property type="entry name" value="ATP-DEPENDENT HELICASE IRC3-RELATED"/>
    <property type="match status" value="1"/>
</dbReference>
<dbReference type="Pfam" id="PF04851">
    <property type="entry name" value="ResIII"/>
    <property type="match status" value="1"/>
</dbReference>
<name>A0A640MN10_BACAN</name>
<dbReference type="PROSITE" id="PS51194">
    <property type="entry name" value="HELICASE_CTER"/>
    <property type="match status" value="1"/>
</dbReference>
<dbReference type="GO" id="GO:0005829">
    <property type="term" value="C:cytosol"/>
    <property type="evidence" value="ECO:0007669"/>
    <property type="project" value="TreeGrafter"/>
</dbReference>
<reference evidence="3" key="1">
    <citation type="submission" date="2019-12" db="EMBL/GenBank/DDBJ databases">
        <title>Epidemiological and comparative genomic analysis of Bacillus anthracis isolated from northern Vietnam.</title>
        <authorList>
            <person name="Hoang T.T.H."/>
            <person name="Dang D.A."/>
            <person name="Pham M.H."/>
            <person name="Luong M.H."/>
            <person name="Tran N.D."/>
            <person name="Nguyen T.H."/>
            <person name="Nguyen T.T."/>
            <person name="Inoue S."/>
            <person name="Morikawa S."/>
            <person name="Okutani A."/>
        </authorList>
    </citation>
    <scope>NUCLEOTIDE SEQUENCE</scope>
    <source>
        <strain evidence="3">QuyetLC</strain>
    </source>
</reference>
<feature type="domain" description="Helicase C-terminal" evidence="2">
    <location>
        <begin position="271"/>
        <end position="431"/>
    </location>
</feature>
<proteinExistence type="predicted"/>
<evidence type="ECO:0000313" key="3">
    <source>
        <dbReference type="EMBL" id="GEU13530.1"/>
    </source>
</evidence>
<dbReference type="AlphaFoldDB" id="A0A640MN10"/>
<reference evidence="3" key="2">
    <citation type="submission" date="2019-12" db="EMBL/GenBank/DDBJ databases">
        <authorList>
            <person name="Hoang T.H.H."/>
            <person name="Okutani A."/>
        </authorList>
    </citation>
    <scope>NUCLEOTIDE SEQUENCE</scope>
    <source>
        <strain evidence="3">QuyetLC</strain>
    </source>
</reference>
<dbReference type="Gene3D" id="3.40.50.300">
    <property type="entry name" value="P-loop containing nucleotide triphosphate hydrolases"/>
    <property type="match status" value="2"/>
</dbReference>
<evidence type="ECO:0008006" key="4">
    <source>
        <dbReference type="Google" id="ProtNLM"/>
    </source>
</evidence>
<comment type="caution">
    <text evidence="3">The sequence shown here is derived from an EMBL/GenBank/DDBJ whole genome shotgun (WGS) entry which is preliminary data.</text>
</comment>